<gene>
    <name evidence="2" type="ORF">HHL10_17725</name>
</gene>
<evidence type="ECO:0000256" key="1">
    <source>
        <dbReference type="SAM" id="MobiDB-lite"/>
    </source>
</evidence>
<name>A0A848FEX9_9BURK</name>
<protein>
    <submittedName>
        <fullName evidence="2">Uncharacterized protein</fullName>
    </submittedName>
</protein>
<dbReference type="Proteomes" id="UP000574067">
    <property type="component" value="Unassembled WGS sequence"/>
</dbReference>
<feature type="region of interest" description="Disordered" evidence="1">
    <location>
        <begin position="73"/>
        <end position="155"/>
    </location>
</feature>
<feature type="compositionally biased region" description="Low complexity" evidence="1">
    <location>
        <begin position="99"/>
        <end position="155"/>
    </location>
</feature>
<accession>A0A848FEX9</accession>
<dbReference type="AlphaFoldDB" id="A0A848FEX9"/>
<dbReference type="EMBL" id="JABBFW010000013">
    <property type="protein sequence ID" value="NML16823.1"/>
    <property type="molecule type" value="Genomic_DNA"/>
</dbReference>
<keyword evidence="3" id="KW-1185">Reference proteome</keyword>
<comment type="caution">
    <text evidence="2">The sequence shown here is derived from an EMBL/GenBank/DDBJ whole genome shotgun (WGS) entry which is preliminary data.</text>
</comment>
<dbReference type="RefSeq" id="WP_169161728.1">
    <property type="nucleotide sequence ID" value="NZ_JABBFW010000013.1"/>
</dbReference>
<reference evidence="2 3" key="1">
    <citation type="submission" date="2020-04" db="EMBL/GenBank/DDBJ databases">
        <title>Azohydromonas sp. isolated from soil.</title>
        <authorList>
            <person name="Dahal R.H."/>
        </authorList>
    </citation>
    <scope>NUCLEOTIDE SEQUENCE [LARGE SCALE GENOMIC DNA]</scope>
    <source>
        <strain evidence="2 3">G-1-1-14</strain>
    </source>
</reference>
<evidence type="ECO:0000313" key="2">
    <source>
        <dbReference type="EMBL" id="NML16823.1"/>
    </source>
</evidence>
<sequence length="259" mass="25722">MGSRYLQRLIRPPAAAAVPPVQAPAGIEQLAEVEAPVAVGTPPALERALPAALPVPTLAQALAWVSGPGLGAEAPGEATVAPPAGLLQPMGSPSPMPSADWPAPLARAATAAGPGTVPADVPRRAPSAGARASSPAPRRLAPRPEGAAPDAAEAPQARTLADLAAQLPRLLPARSMAEGTAPPAAVPRDAAAGPAPAALPPAQVAVHIGRVALTLQMPPAPPPPAMAPAPAAAAVEPAPARRPLEGLRFSAARHHLRWS</sequence>
<organism evidence="2 3">
    <name type="scientific">Azohydromonas caseinilytica</name>
    <dbReference type="NCBI Taxonomy" id="2728836"/>
    <lineage>
        <taxon>Bacteria</taxon>
        <taxon>Pseudomonadati</taxon>
        <taxon>Pseudomonadota</taxon>
        <taxon>Betaproteobacteria</taxon>
        <taxon>Burkholderiales</taxon>
        <taxon>Sphaerotilaceae</taxon>
        <taxon>Azohydromonas</taxon>
    </lineage>
</organism>
<evidence type="ECO:0000313" key="3">
    <source>
        <dbReference type="Proteomes" id="UP000574067"/>
    </source>
</evidence>
<proteinExistence type="predicted"/>